<comment type="caution">
    <text evidence="6">The sequence shown here is derived from an EMBL/GenBank/DDBJ whole genome shotgun (WGS) entry which is preliminary data.</text>
</comment>
<protein>
    <submittedName>
        <fullName evidence="6">Uncharacterized protein</fullName>
    </submittedName>
</protein>
<proteinExistence type="inferred from homology"/>
<dbReference type="PANTHER" id="PTHR11129">
    <property type="entry name" value="PROTEIN FARNESYLTRANSFERASE ALPHA SUBUNIT/RAB GERANYLGERANYL TRANSFERASE ALPHA SUBUNIT"/>
    <property type="match status" value="1"/>
</dbReference>
<evidence type="ECO:0000256" key="3">
    <source>
        <dbReference type="ARBA" id="ARBA00022679"/>
    </source>
</evidence>
<comment type="similarity">
    <text evidence="1">Belongs to the protein prenyltransferase subunit alpha family.</text>
</comment>
<gene>
    <name evidence="6" type="ORF">CEPIT_LOCUS22805</name>
</gene>
<evidence type="ECO:0000256" key="5">
    <source>
        <dbReference type="SAM" id="MobiDB-lite"/>
    </source>
</evidence>
<accession>A0AAV0ECB0</accession>
<dbReference type="GO" id="GO:0005953">
    <property type="term" value="C:CAAX-protein geranylgeranyltransferase complex"/>
    <property type="evidence" value="ECO:0007669"/>
    <property type="project" value="TreeGrafter"/>
</dbReference>
<dbReference type="GO" id="GO:0005965">
    <property type="term" value="C:protein farnesyltransferase complex"/>
    <property type="evidence" value="ECO:0007669"/>
    <property type="project" value="TreeGrafter"/>
</dbReference>
<sequence>MSEINSWKLLKQLEHILESDPLIDEIGFVHPSQFDALNEDDGNTSLSHESELQPSDKTVISSDFFWSCKHKLGVSTSALLPLYKAAKDAFMDSLRQYKMQNGITNDESDEGNTSKSPSSSSLTVLENEVMKHSRAVLLLSCDFGTAWNLRKLLVSRRYKYSIFIEELHMSDLVLSYSPKSERAWSHRSLSYSPKSERAWSHRRWVIKMVAGKYSNLEEIVDRESEFVKKLSERSKMNYRAWNYRCWLVAYMSVGQLRGELNKSQEWAGLHVADNSCFHYRACLMLRILEAFLNKDQTVCSSEELHVTWKEELDWVEKLIKLHVGREALWLHRRFLASSWVKYFAASMMGTCDIDKFIDNELQLFNSCATIIDCNFEDYRSQATYAATYIMWLQKQILVEPLGVECHRKLRVSGLKSLLNNACPEKAFLWGSLLDVCGFE</sequence>
<keyword evidence="4" id="KW-0677">Repeat</keyword>
<reference evidence="6" key="1">
    <citation type="submission" date="2022-07" db="EMBL/GenBank/DDBJ databases">
        <authorList>
            <person name="Macas J."/>
            <person name="Novak P."/>
            <person name="Neumann P."/>
        </authorList>
    </citation>
    <scope>NUCLEOTIDE SEQUENCE</scope>
</reference>
<dbReference type="PANTHER" id="PTHR11129:SF10">
    <property type="entry name" value="PROTEIN PRENYLYLTRANSFERASE SUPERFAMILY PROTEIN"/>
    <property type="match status" value="1"/>
</dbReference>
<dbReference type="GO" id="GO:0004660">
    <property type="term" value="F:protein farnesyltransferase activity"/>
    <property type="evidence" value="ECO:0007669"/>
    <property type="project" value="TreeGrafter"/>
</dbReference>
<dbReference type="Pfam" id="PF01239">
    <property type="entry name" value="PPTA"/>
    <property type="match status" value="3"/>
</dbReference>
<dbReference type="Gene3D" id="1.25.40.120">
    <property type="entry name" value="Protein prenylyltransferase"/>
    <property type="match status" value="2"/>
</dbReference>
<dbReference type="Proteomes" id="UP001152523">
    <property type="component" value="Unassembled WGS sequence"/>
</dbReference>
<evidence type="ECO:0000256" key="4">
    <source>
        <dbReference type="ARBA" id="ARBA00022737"/>
    </source>
</evidence>
<dbReference type="PROSITE" id="PS51147">
    <property type="entry name" value="PFTA"/>
    <property type="match status" value="1"/>
</dbReference>
<evidence type="ECO:0000313" key="6">
    <source>
        <dbReference type="EMBL" id="CAH9119907.1"/>
    </source>
</evidence>
<organism evidence="6 7">
    <name type="scientific">Cuscuta epithymum</name>
    <dbReference type="NCBI Taxonomy" id="186058"/>
    <lineage>
        <taxon>Eukaryota</taxon>
        <taxon>Viridiplantae</taxon>
        <taxon>Streptophyta</taxon>
        <taxon>Embryophyta</taxon>
        <taxon>Tracheophyta</taxon>
        <taxon>Spermatophyta</taxon>
        <taxon>Magnoliopsida</taxon>
        <taxon>eudicotyledons</taxon>
        <taxon>Gunneridae</taxon>
        <taxon>Pentapetalae</taxon>
        <taxon>asterids</taxon>
        <taxon>lamiids</taxon>
        <taxon>Solanales</taxon>
        <taxon>Convolvulaceae</taxon>
        <taxon>Cuscuteae</taxon>
        <taxon>Cuscuta</taxon>
        <taxon>Cuscuta subgen. Cuscuta</taxon>
    </lineage>
</organism>
<dbReference type="EMBL" id="CAMAPF010000915">
    <property type="protein sequence ID" value="CAH9119907.1"/>
    <property type="molecule type" value="Genomic_DNA"/>
</dbReference>
<evidence type="ECO:0000313" key="7">
    <source>
        <dbReference type="Proteomes" id="UP001152523"/>
    </source>
</evidence>
<keyword evidence="2" id="KW-0637">Prenyltransferase</keyword>
<evidence type="ECO:0000256" key="1">
    <source>
        <dbReference type="ARBA" id="ARBA00006734"/>
    </source>
</evidence>
<dbReference type="SUPFAM" id="SSF48439">
    <property type="entry name" value="Protein prenylyltransferase"/>
    <property type="match status" value="2"/>
</dbReference>
<name>A0AAV0ECB0_9ASTE</name>
<evidence type="ECO:0000256" key="2">
    <source>
        <dbReference type="ARBA" id="ARBA00022602"/>
    </source>
</evidence>
<keyword evidence="3" id="KW-0808">Transferase</keyword>
<dbReference type="AlphaFoldDB" id="A0AAV0ECB0"/>
<dbReference type="GO" id="GO:0004662">
    <property type="term" value="F:CAAX-protein geranylgeranyltransferase activity"/>
    <property type="evidence" value="ECO:0007669"/>
    <property type="project" value="TreeGrafter"/>
</dbReference>
<keyword evidence="7" id="KW-1185">Reference proteome</keyword>
<dbReference type="InterPro" id="IPR002088">
    <property type="entry name" value="Prenyl_trans_a"/>
</dbReference>
<feature type="region of interest" description="Disordered" evidence="5">
    <location>
        <begin position="103"/>
        <end position="123"/>
    </location>
</feature>